<feature type="compositionally biased region" description="Basic and acidic residues" evidence="1">
    <location>
        <begin position="251"/>
        <end position="262"/>
    </location>
</feature>
<organism evidence="2">
    <name type="scientific">Mytilinidion resinicola</name>
    <dbReference type="NCBI Taxonomy" id="574789"/>
    <lineage>
        <taxon>Eukaryota</taxon>
        <taxon>Fungi</taxon>
        <taxon>Dikarya</taxon>
        <taxon>Ascomycota</taxon>
        <taxon>Pezizomycotina</taxon>
        <taxon>Dothideomycetes</taxon>
        <taxon>Pleosporomycetidae</taxon>
        <taxon>Mytilinidiales</taxon>
        <taxon>Mytilinidiaceae</taxon>
        <taxon>Mytilinidion</taxon>
    </lineage>
</organism>
<dbReference type="InterPro" id="IPR018822">
    <property type="entry name" value="UPF0646"/>
</dbReference>
<feature type="compositionally biased region" description="Polar residues" evidence="1">
    <location>
        <begin position="851"/>
        <end position="862"/>
    </location>
</feature>
<feature type="region of interest" description="Disordered" evidence="1">
    <location>
        <begin position="188"/>
        <end position="211"/>
    </location>
</feature>
<accession>A0A6A6Z3X3</accession>
<dbReference type="OrthoDB" id="5339076at2759"/>
<dbReference type="AlphaFoldDB" id="A0A6A6Z3X3"/>
<feature type="region of interest" description="Disordered" evidence="1">
    <location>
        <begin position="225"/>
        <end position="262"/>
    </location>
</feature>
<evidence type="ECO:0000313" key="4">
    <source>
        <dbReference type="RefSeq" id="XP_033582740.1"/>
    </source>
</evidence>
<feature type="compositionally biased region" description="Polar residues" evidence="1">
    <location>
        <begin position="64"/>
        <end position="73"/>
    </location>
</feature>
<feature type="compositionally biased region" description="Low complexity" evidence="1">
    <location>
        <begin position="580"/>
        <end position="599"/>
    </location>
</feature>
<protein>
    <submittedName>
        <fullName evidence="2 4">Uncharacterized protein</fullName>
    </submittedName>
</protein>
<feature type="compositionally biased region" description="Acidic residues" evidence="1">
    <location>
        <begin position="834"/>
        <end position="845"/>
    </location>
</feature>
<dbReference type="EMBL" id="MU003693">
    <property type="protein sequence ID" value="KAF2815776.1"/>
    <property type="molecule type" value="Genomic_DNA"/>
</dbReference>
<feature type="compositionally biased region" description="Basic and acidic residues" evidence="1">
    <location>
        <begin position="707"/>
        <end position="722"/>
    </location>
</feature>
<evidence type="ECO:0000313" key="2">
    <source>
        <dbReference type="EMBL" id="KAF2815776.1"/>
    </source>
</evidence>
<feature type="region of interest" description="Disordered" evidence="1">
    <location>
        <begin position="1"/>
        <end position="81"/>
    </location>
</feature>
<feature type="compositionally biased region" description="Polar residues" evidence="1">
    <location>
        <begin position="644"/>
        <end position="656"/>
    </location>
</feature>
<reference evidence="4" key="3">
    <citation type="submission" date="2025-04" db="UniProtKB">
        <authorList>
            <consortium name="RefSeq"/>
        </authorList>
    </citation>
    <scope>IDENTIFICATION</scope>
    <source>
        <strain evidence="4">CBS 304.34</strain>
    </source>
</reference>
<feature type="compositionally biased region" description="Acidic residues" evidence="1">
    <location>
        <begin position="19"/>
        <end position="42"/>
    </location>
</feature>
<feature type="compositionally biased region" description="Basic and acidic residues" evidence="1">
    <location>
        <begin position="762"/>
        <end position="771"/>
    </location>
</feature>
<feature type="compositionally biased region" description="Low complexity" evidence="1">
    <location>
        <begin position="749"/>
        <end position="761"/>
    </location>
</feature>
<name>A0A6A6Z3X3_9PEZI</name>
<proteinExistence type="predicted"/>
<sequence>MTALATGSQPAPGLQVTAPDDDMEITSEIQYGDDDIDIDLDLGGEYTHHHDDDQMLEDAMSDQGHAQHQSTYPDNDDNMFDDELDDNEGMMQDNQDHISIPDEHLTDVSELGHEEATQTNVPNVAMDPDDDLELDFDFEDEVSKEAGTVDQALLTTQAQYEQTVDAIAPTTAEQAVQEGVVAQSVPATLSPTEPSNVHPVSPLPAVEGSADNLETTSPNFVTADATQNEEHAQYLSPPGSLGEERNDENEVPTHDHSGSPYAAHDDIQEFAHSHSQRDDFYQTHPGPLHPVIVIYADNEPMSLFHPRVEDESQTYFLEDESIAHETIYELLQACRTVLGDTISDEDELEMDIAKLGLCIREDCVFASKVKFSQILYTYLSLEQHDGVHDPDPLYMTLTLKTRFSTRLAQLSSAASQGQGISQLTFLGHLDEENSEYPLYEDAEHEHSEHDDAAIDVHEQLEVPNELQQNEGYDDYEAQTAPEPHITEHGTEGAGTYESAENKSDDLFDFDNEVEASTADAPKAGHVATGAELTGPTENDVGAAGQQVERRSESKTALESHKDVIDDDDLIDYSDDEVDTNPTPNVGNSGSGPSSASSTVQGDATQTPKGQVTPAAGSQPNHPEDAYDELDDLDDDFGPPDAAATTLNGVQSKAVGTSQSSVQEQQQTHEDDYDLDFELEKELEQALETNGKHGVEQDLEVEPGQLDGVHDAHHADPVDHESGFDFGEGFDENYAPDFDEGHYDLQDEAYQGQEQGFSGQESYETHGEHTDNGGDGAGFDETNYGGDELGDHLDFDGETLANPDVGYADNSKVDGNHANTSKVKAVKGDPGYDSDSIDYDDDEDESPPAATTIVSGTLAHQPSTSPPAKRSRDDEEDDEQDLHKKTRLG</sequence>
<reference evidence="4" key="2">
    <citation type="submission" date="2020-04" db="EMBL/GenBank/DDBJ databases">
        <authorList>
            <consortium name="NCBI Genome Project"/>
        </authorList>
    </citation>
    <scope>NUCLEOTIDE SEQUENCE</scope>
    <source>
        <strain evidence="4">CBS 304.34</strain>
    </source>
</reference>
<evidence type="ECO:0000313" key="3">
    <source>
        <dbReference type="Proteomes" id="UP000504636"/>
    </source>
</evidence>
<feature type="compositionally biased region" description="Basic and acidic residues" evidence="1">
    <location>
        <begin position="677"/>
        <end position="695"/>
    </location>
</feature>
<dbReference type="GeneID" id="54453428"/>
<dbReference type="Pfam" id="PF10336">
    <property type="entry name" value="DUF2420"/>
    <property type="match status" value="1"/>
</dbReference>
<reference evidence="2 4" key="1">
    <citation type="journal article" date="2020" name="Stud. Mycol.">
        <title>101 Dothideomycetes genomes: a test case for predicting lifestyles and emergence of pathogens.</title>
        <authorList>
            <person name="Haridas S."/>
            <person name="Albert R."/>
            <person name="Binder M."/>
            <person name="Bloem J."/>
            <person name="Labutti K."/>
            <person name="Salamov A."/>
            <person name="Andreopoulos B."/>
            <person name="Baker S."/>
            <person name="Barry K."/>
            <person name="Bills G."/>
            <person name="Bluhm B."/>
            <person name="Cannon C."/>
            <person name="Castanera R."/>
            <person name="Culley D."/>
            <person name="Daum C."/>
            <person name="Ezra D."/>
            <person name="Gonzalez J."/>
            <person name="Henrissat B."/>
            <person name="Kuo A."/>
            <person name="Liang C."/>
            <person name="Lipzen A."/>
            <person name="Lutzoni F."/>
            <person name="Magnuson J."/>
            <person name="Mondo S."/>
            <person name="Nolan M."/>
            <person name="Ohm R."/>
            <person name="Pangilinan J."/>
            <person name="Park H.-J."/>
            <person name="Ramirez L."/>
            <person name="Alfaro M."/>
            <person name="Sun H."/>
            <person name="Tritt A."/>
            <person name="Yoshinaga Y."/>
            <person name="Zwiers L.-H."/>
            <person name="Turgeon B."/>
            <person name="Goodwin S."/>
            <person name="Spatafora J."/>
            <person name="Crous P."/>
            <person name="Grigoriev I."/>
        </authorList>
    </citation>
    <scope>NUCLEOTIDE SEQUENCE</scope>
    <source>
        <strain evidence="2 4">CBS 304.34</strain>
    </source>
</reference>
<feature type="compositionally biased region" description="Acidic residues" evidence="1">
    <location>
        <begin position="625"/>
        <end position="637"/>
    </location>
</feature>
<dbReference type="RefSeq" id="XP_033582740.1">
    <property type="nucleotide sequence ID" value="XM_033712535.1"/>
</dbReference>
<feature type="compositionally biased region" description="Acidic residues" evidence="1">
    <location>
        <begin position="564"/>
        <end position="578"/>
    </location>
</feature>
<evidence type="ECO:0000256" key="1">
    <source>
        <dbReference type="SAM" id="MobiDB-lite"/>
    </source>
</evidence>
<keyword evidence="3" id="KW-1185">Reference proteome</keyword>
<feature type="compositionally biased region" description="Basic and acidic residues" evidence="1">
    <location>
        <begin position="547"/>
        <end position="563"/>
    </location>
</feature>
<feature type="region of interest" description="Disordered" evidence="1">
    <location>
        <begin position="515"/>
        <end position="888"/>
    </location>
</feature>
<gene>
    <name evidence="2 4" type="ORF">BDZ99DRAFT_122136</name>
</gene>
<dbReference type="Proteomes" id="UP000504636">
    <property type="component" value="Unplaced"/>
</dbReference>
<feature type="compositionally biased region" description="Polar residues" evidence="1">
    <location>
        <begin position="600"/>
        <end position="620"/>
    </location>
</feature>